<dbReference type="OrthoDB" id="6697407at2"/>
<sequence length="67" mass="8032">MTELQVILMKYDFWSRSLKLIYSDGSGAIYTSVPEFIHQNMQRCENKMAFVQKYLEYDLQFQKISLL</sequence>
<dbReference type="AlphaFoldDB" id="A0A1G6GW19"/>
<dbReference type="RefSeq" id="WP_092616031.1">
    <property type="nucleotide sequence ID" value="NZ_FMYK01000001.1"/>
</dbReference>
<organism evidence="1 2">
    <name type="scientific">Acinetobacter marinus</name>
    <dbReference type="NCBI Taxonomy" id="281375"/>
    <lineage>
        <taxon>Bacteria</taxon>
        <taxon>Pseudomonadati</taxon>
        <taxon>Pseudomonadota</taxon>
        <taxon>Gammaproteobacteria</taxon>
        <taxon>Moraxellales</taxon>
        <taxon>Moraxellaceae</taxon>
        <taxon>Acinetobacter</taxon>
    </lineage>
</organism>
<evidence type="ECO:0000313" key="1">
    <source>
        <dbReference type="EMBL" id="SDB86063.1"/>
    </source>
</evidence>
<protein>
    <submittedName>
        <fullName evidence="1">KTSC domain-containing protein</fullName>
    </submittedName>
</protein>
<keyword evidence="2" id="KW-1185">Reference proteome</keyword>
<dbReference type="Proteomes" id="UP000242317">
    <property type="component" value="Unassembled WGS sequence"/>
</dbReference>
<dbReference type="EMBL" id="FMYK01000001">
    <property type="protein sequence ID" value="SDB86063.1"/>
    <property type="molecule type" value="Genomic_DNA"/>
</dbReference>
<proteinExistence type="predicted"/>
<name>A0A1G6GW19_9GAMM</name>
<accession>A0A1G6GW19</accession>
<reference evidence="2" key="1">
    <citation type="submission" date="2016-09" db="EMBL/GenBank/DDBJ databases">
        <authorList>
            <person name="Varghese N."/>
            <person name="Submissions S."/>
        </authorList>
    </citation>
    <scope>NUCLEOTIDE SEQUENCE [LARGE SCALE GENOMIC DNA]</scope>
    <source>
        <strain evidence="2">ANC 3699</strain>
    </source>
</reference>
<evidence type="ECO:0000313" key="2">
    <source>
        <dbReference type="Proteomes" id="UP000242317"/>
    </source>
</evidence>
<gene>
    <name evidence="1" type="ORF">SAMN05421749_101475</name>
</gene>